<dbReference type="InterPro" id="IPR059242">
    <property type="entry name" value="mS23_dom"/>
</dbReference>
<feature type="domain" description="Small ribosomal subunit protein mS23 conserved" evidence="7">
    <location>
        <begin position="1"/>
        <end position="107"/>
    </location>
</feature>
<dbReference type="InterPro" id="IPR019520">
    <property type="entry name" value="Ribosomal_mS23_met"/>
</dbReference>
<dbReference type="Pfam" id="PF10484">
    <property type="entry name" value="MRP-S23"/>
    <property type="match status" value="1"/>
</dbReference>
<dbReference type="OrthoDB" id="10012356at2759"/>
<reference evidence="8" key="1">
    <citation type="journal article" date="2023" name="DNA Res.">
        <title>Chromosome-level genome assembly of Phrynocephalus forsythii using third-generation DNA sequencing and Hi-C analysis.</title>
        <authorList>
            <person name="Qi Y."/>
            <person name="Zhao W."/>
            <person name="Zhao Y."/>
            <person name="Niu C."/>
            <person name="Cao S."/>
            <person name="Zhang Y."/>
        </authorList>
    </citation>
    <scope>NUCLEOTIDE SEQUENCE</scope>
    <source>
        <tissue evidence="8">Muscle</tissue>
    </source>
</reference>
<dbReference type="InterPro" id="IPR023611">
    <property type="entry name" value="mS23_dom_met"/>
</dbReference>
<sequence length="143" mass="16562">MPEAKKPIWYEVYAAFPPLVDTTYQDAKPEDDNKEDPIRPILYPEDKIRAKFYRVYGNGPRAFVLSRLNFKSPCQRFVEKYNRLQQRGEVDEDKLFEETAKALMAEGLLLQKQAAKNLSITSEGIPISFSKHKQTIFTILKCS</sequence>
<protein>
    <recommendedName>
        <fullName evidence="6">Small ribosomal subunit protein mS23</fullName>
    </recommendedName>
</protein>
<evidence type="ECO:0000256" key="2">
    <source>
        <dbReference type="ARBA" id="ARBA00009864"/>
    </source>
</evidence>
<dbReference type="GO" id="GO:0005840">
    <property type="term" value="C:ribosome"/>
    <property type="evidence" value="ECO:0007669"/>
    <property type="project" value="InterPro"/>
</dbReference>
<dbReference type="GO" id="GO:0005739">
    <property type="term" value="C:mitochondrion"/>
    <property type="evidence" value="ECO:0007669"/>
    <property type="project" value="InterPro"/>
</dbReference>
<dbReference type="EMBL" id="JAPFRF010000017">
    <property type="protein sequence ID" value="KAJ7308897.1"/>
    <property type="molecule type" value="Genomic_DNA"/>
</dbReference>
<keyword evidence="4" id="KW-0496">Mitochondrion</keyword>
<dbReference type="Proteomes" id="UP001142489">
    <property type="component" value="Unassembled WGS sequence"/>
</dbReference>
<dbReference type="CDD" id="cd23701">
    <property type="entry name" value="At1g26750"/>
    <property type="match status" value="1"/>
</dbReference>
<evidence type="ECO:0000256" key="3">
    <source>
        <dbReference type="ARBA" id="ARBA00022980"/>
    </source>
</evidence>
<organism evidence="8 9">
    <name type="scientific">Phrynocephalus forsythii</name>
    <dbReference type="NCBI Taxonomy" id="171643"/>
    <lineage>
        <taxon>Eukaryota</taxon>
        <taxon>Metazoa</taxon>
        <taxon>Chordata</taxon>
        <taxon>Craniata</taxon>
        <taxon>Vertebrata</taxon>
        <taxon>Euteleostomi</taxon>
        <taxon>Lepidosauria</taxon>
        <taxon>Squamata</taxon>
        <taxon>Bifurcata</taxon>
        <taxon>Unidentata</taxon>
        <taxon>Episquamata</taxon>
        <taxon>Toxicofera</taxon>
        <taxon>Iguania</taxon>
        <taxon>Acrodonta</taxon>
        <taxon>Agamidae</taxon>
        <taxon>Agaminae</taxon>
        <taxon>Phrynocephalus</taxon>
    </lineage>
</organism>
<gene>
    <name evidence="8" type="ORF">JRQ81_008172</name>
</gene>
<keyword evidence="3" id="KW-0689">Ribosomal protein</keyword>
<accession>A0A9Q0XDB7</accession>
<name>A0A9Q0XDB7_9SAUR</name>
<evidence type="ECO:0000313" key="8">
    <source>
        <dbReference type="EMBL" id="KAJ7308897.1"/>
    </source>
</evidence>
<dbReference type="PANTHER" id="PTHR15925:SF2">
    <property type="entry name" value="SMALL RIBOSOMAL SUBUNIT PROTEIN MS23"/>
    <property type="match status" value="1"/>
</dbReference>
<comment type="caution">
    <text evidence="8">The sequence shown here is derived from an EMBL/GenBank/DDBJ whole genome shotgun (WGS) entry which is preliminary data.</text>
</comment>
<dbReference type="PANTHER" id="PTHR15925">
    <property type="entry name" value="MITOCHONDRIAL RIBOSOMAL PROTEIN S23"/>
    <property type="match status" value="1"/>
</dbReference>
<proteinExistence type="inferred from homology"/>
<evidence type="ECO:0000256" key="5">
    <source>
        <dbReference type="ARBA" id="ARBA00023274"/>
    </source>
</evidence>
<evidence type="ECO:0000256" key="4">
    <source>
        <dbReference type="ARBA" id="ARBA00023128"/>
    </source>
</evidence>
<dbReference type="AlphaFoldDB" id="A0A9Q0XDB7"/>
<keyword evidence="5" id="KW-0687">Ribonucleoprotein</keyword>
<dbReference type="GO" id="GO:0006412">
    <property type="term" value="P:translation"/>
    <property type="evidence" value="ECO:0007669"/>
    <property type="project" value="InterPro"/>
</dbReference>
<evidence type="ECO:0000256" key="1">
    <source>
        <dbReference type="ARBA" id="ARBA00004173"/>
    </source>
</evidence>
<comment type="subcellular location">
    <subcellularLocation>
        <location evidence="1">Mitochondrion</location>
    </subcellularLocation>
</comment>
<dbReference type="GO" id="GO:0003735">
    <property type="term" value="F:structural constituent of ribosome"/>
    <property type="evidence" value="ECO:0007669"/>
    <property type="project" value="InterPro"/>
</dbReference>
<evidence type="ECO:0000256" key="6">
    <source>
        <dbReference type="ARBA" id="ARBA00035137"/>
    </source>
</evidence>
<evidence type="ECO:0000259" key="7">
    <source>
        <dbReference type="Pfam" id="PF10484"/>
    </source>
</evidence>
<evidence type="ECO:0000313" key="9">
    <source>
        <dbReference type="Proteomes" id="UP001142489"/>
    </source>
</evidence>
<comment type="similarity">
    <text evidence="2">Belongs to the mitochondrion-specific ribosomal protein mS23 family.</text>
</comment>
<keyword evidence="9" id="KW-1185">Reference proteome</keyword>